<dbReference type="InterPro" id="IPR018958">
    <property type="entry name" value="Knr4/Smi1-like_dom"/>
</dbReference>
<dbReference type="InterPro" id="IPR037883">
    <property type="entry name" value="Knr4/Smi1-like_sf"/>
</dbReference>
<protein>
    <submittedName>
        <fullName evidence="2">SMI1/KNR4 family protein</fullName>
    </submittedName>
</protein>
<gene>
    <name evidence="2" type="ORF">FOS08_21390</name>
</gene>
<dbReference type="Proteomes" id="UP001248134">
    <property type="component" value="Unassembled WGS sequence"/>
</dbReference>
<dbReference type="EMBL" id="VLYX01000030">
    <property type="protein sequence ID" value="MDR4328374.1"/>
    <property type="molecule type" value="Genomic_DNA"/>
</dbReference>
<dbReference type="SUPFAM" id="SSF160631">
    <property type="entry name" value="SMI1/KNR4-like"/>
    <property type="match status" value="1"/>
</dbReference>
<dbReference type="SMART" id="SM00860">
    <property type="entry name" value="SMI1_KNR4"/>
    <property type="match status" value="1"/>
</dbReference>
<dbReference type="RefSeq" id="WP_098604346.1">
    <property type="nucleotide sequence ID" value="NZ_JARMDG010000039.1"/>
</dbReference>
<organism evidence="2 3">
    <name type="scientific">Bacillus pseudomycoides</name>
    <dbReference type="NCBI Taxonomy" id="64104"/>
    <lineage>
        <taxon>Bacteria</taxon>
        <taxon>Bacillati</taxon>
        <taxon>Bacillota</taxon>
        <taxon>Bacilli</taxon>
        <taxon>Bacillales</taxon>
        <taxon>Bacillaceae</taxon>
        <taxon>Bacillus</taxon>
        <taxon>Bacillus cereus group</taxon>
    </lineage>
</organism>
<comment type="caution">
    <text evidence="2">The sequence shown here is derived from an EMBL/GenBank/DDBJ whole genome shotgun (WGS) entry which is preliminary data.</text>
</comment>
<dbReference type="Pfam" id="PF09346">
    <property type="entry name" value="SMI1_KNR4"/>
    <property type="match status" value="1"/>
</dbReference>
<dbReference type="AlphaFoldDB" id="A0AAJ2DLK2"/>
<dbReference type="Gene3D" id="3.40.1580.10">
    <property type="entry name" value="SMI1/KNR4-like"/>
    <property type="match status" value="1"/>
</dbReference>
<feature type="domain" description="Knr4/Smi1-like" evidence="1">
    <location>
        <begin position="10"/>
        <end position="140"/>
    </location>
</feature>
<reference evidence="2" key="1">
    <citation type="submission" date="2019-07" db="EMBL/GenBank/DDBJ databases">
        <title>Phylogenomic Reclassification of ATCC Bacillus Strains and Various Taxa within the Genus Bacillus.</title>
        <authorList>
            <person name="Riojas M.A."/>
            <person name="Frank A.M."/>
            <person name="Fenn S.L."/>
            <person name="King S.P."/>
            <person name="Brower S.M."/>
            <person name="Hazbon M.H."/>
        </authorList>
    </citation>
    <scope>NUCLEOTIDE SEQUENCE</scope>
    <source>
        <strain evidence="2">NR-12239</strain>
    </source>
</reference>
<evidence type="ECO:0000259" key="1">
    <source>
        <dbReference type="SMART" id="SM00860"/>
    </source>
</evidence>
<evidence type="ECO:0000313" key="3">
    <source>
        <dbReference type="Proteomes" id="UP001248134"/>
    </source>
</evidence>
<proteinExistence type="predicted"/>
<name>A0AAJ2DLK2_9BACI</name>
<accession>A0AAJ2DLK2</accession>
<evidence type="ECO:0000313" key="2">
    <source>
        <dbReference type="EMBL" id="MDR4328374.1"/>
    </source>
</evidence>
<sequence>MAKIELIHDKLSLKDLEVFEREHNLKFPDLYREFLLNYNGGYVNPNVFSISSEEGESALNVFYGIGNMHNNLEKKFNFFDEILEIGFIPIASDSGGNQICLGINESFYEKIYFWDHEQETDESMENMYFLADNINDFLDGLYESK</sequence>